<dbReference type="Proteomes" id="UP001152759">
    <property type="component" value="Chromosome 5"/>
</dbReference>
<organism evidence="2 3">
    <name type="scientific">Bemisia tabaci</name>
    <name type="common">Sweetpotato whitefly</name>
    <name type="synonym">Aleurodes tabaci</name>
    <dbReference type="NCBI Taxonomy" id="7038"/>
    <lineage>
        <taxon>Eukaryota</taxon>
        <taxon>Metazoa</taxon>
        <taxon>Ecdysozoa</taxon>
        <taxon>Arthropoda</taxon>
        <taxon>Hexapoda</taxon>
        <taxon>Insecta</taxon>
        <taxon>Pterygota</taxon>
        <taxon>Neoptera</taxon>
        <taxon>Paraneoptera</taxon>
        <taxon>Hemiptera</taxon>
        <taxon>Sternorrhyncha</taxon>
        <taxon>Aleyrodoidea</taxon>
        <taxon>Aleyrodidae</taxon>
        <taxon>Aleyrodinae</taxon>
        <taxon>Bemisia</taxon>
    </lineage>
</organism>
<gene>
    <name evidence="2" type="ORF">BEMITA_LOCUS8900</name>
</gene>
<reference evidence="2" key="1">
    <citation type="submission" date="2021-12" db="EMBL/GenBank/DDBJ databases">
        <authorList>
            <person name="King R."/>
        </authorList>
    </citation>
    <scope>NUCLEOTIDE SEQUENCE</scope>
</reference>
<evidence type="ECO:0000313" key="2">
    <source>
        <dbReference type="EMBL" id="CAH0772276.1"/>
    </source>
</evidence>
<feature type="chain" id="PRO_5040515181" evidence="1">
    <location>
        <begin position="23"/>
        <end position="2453"/>
    </location>
</feature>
<proteinExistence type="predicted"/>
<sequence>MRRILLAVFLLNVLLLSSTVQAGFGENFLRLFRPQENSDESSSSSSSSSEEVGVKTKVETSVDVSSIVRSIWTILQDLFKTHVLEIEKKAVNILRHETKLLSFHKNKFNLLKLKLSDLKSKKSDSLNRLKYCIPLFRSLEEFYSSKKAEEGEANLLAYYSFAHQVISEILTLLEESSSNKEVFSTENETKEWEIILSAKFELNIKAGDLHTIYEKLESLKSKRASIKGNVVKNKSKTKTSMKYFLTSLKIWTLTQEIIYSLVFSINMKTTTSTECEKKFISFYGEDYPFFALKLNELGTDKETCENAIIYMIPILKQIGLFYYSSLTIYRSKTERQDSTEVKFYSFAYHNVAEILSILQSGSSNQSIFSVKSAQKERELIRTGIFIKINESDLNKIWQKLKLLRKNQSSFTTSKHKKVKISNENQSTRPTSHLTQTSQYLQTTYKIWILISQFIQTVIHSIETKTTFFECETKFLDFYNNQFPYFVNFFKKLQTGEGNYHSPIKQVIPAVKNLRNFFKSISEKNISTLSMSNQYNLIKFHTMAYKTFSDILAYLEKRCSNKSIFTEESIDDDIRILSATDFEINIQATDLQTIYAHLTTLEEKLTKENYYKSHLKHVVKSEISSSADIPYLSNSTKTEKEIVPINRHKDSNFGKNIYLLTERMFVSLVNSIQTKKSIACEYDAKLLQFYSEHSQFFASKLKEVLTLKNDSSQSVLKWIFPLVKRMTTYYYTASRETTTTTTATTSVTNESAVTSFYSYAYAKLTTILTVLQEKCSDKTIFSTETFSEESKLLSSSAFTLTLQTEDLQEIQETLSTVRRRQSGIFADTNIPIPGVEMKGLISGSEGLTGSSEALISTSSTQSLSSFSKNIYLLTERLFVSLVNSIQTKKSIACEYDAKLLQFYSEHSQFFASKLKEVLTLKNDSSQSVLKWIFPLVKRMTTYYYTASRETTTTTTTTATTSVTNESAVTSFYSYAYAKLTTILTVLQEKCSDKTIFSTETFSEESKLLSSSAFTLTLQTEDLQEIQETLSTVRRRQSGIFADTNIPIPGVEMKGLISGSEGLTGSSEALISTSSTQSLSSFSKNIYLLTERLFVSLVNSIQTKKSIACEYDAKLLQFYSEHSQFFASKLKEVLTLKNDSSQSVLKWIFPLVKRMTTYYYTASRETTTTTTATTSVTNESAVTSFYSYAYAKLTTILTVLQEKCSDKTIFSTETFSEESKLLSSSAFTLTLQTEDLQEIQETLSTVRRRQSGIFADTNIPIPGVEMKGLISGSEGLTGSSEALISTSSTQSLSSFSKNIYLLTERLFVSLVNSIQTKKSIACEYDAKLLQFYSEHSQFFASKLKEVLTLKNDSSQSVLKWIFPLVKRMTTYYYTASRETTTTTTATTSVTNESAVTSFYSYAYAKLTTILTVLQEKCSDKTIFSTETFSEESKLLSSSAFTLTLQTEDLQEIQETLSTVRRRQSGIFADTNIPIPGVEMKGLISGSEGLTGSSEALISTSSTQSLSSFSKNIYLLTERLFVSLVNSIQTKKSIACEYDAKLLQFYSEHSQFFASKLKEVLTLKNDSSQSVLKWIFPLVKRMTTYYYTASRETTTTTTATTSVTNESAVTSFYSYAYAKLTTILTVLQEKCSDKTIFSTETFSEESKLLSSSAFTLTLQTEDLQEIQETLSTVRRRQSGIFADTNIPIPGVEMKGLISGSEGLTGSSEALISTSSTQSLSSFSKNIYLLTERLFVSLVNSIQTKKSIACEYDAKLLQFYSEHSQFFASKLKEVLTLKNDSSQSVLKWIFPLVKRMTTYYYTASRETTTTTTATTSVTNESAVTSFYSYAYAKLTTILTVLQEKCSDKTIFSTETFSEESKLLSSSAFTLTLQTEDLQEIQETLSTVRRRQSGIFADTNIPIPGVEMKGLISGSEGLTGSSEALISTSSTQSLSSFSKNIYLLTERLFVSLVNSIQTKKSIACEYDAKLLQFYSEHSQFFASKLKEVLTLKNDSSQSVLKWIFPLVKRMTTYYYTASRETTTTTTATTSVTNESAVTSFYSYAYAKLTTILTVLQEKCSDKTIFSTETFSEESKLLSSSAFTLTLQTEDLQEIQETLSTVRRRQSGIFADTNIPIPGVEMKGLISGSEGLTGSSEALISTSSTQSLSSFSKNIYLLTERLFVSLVNSIQTKKSIACEYDAKLLQFYSEHSQFFASKLKEVLTLKNDSSQSVLKWIFPLVKRMTTYYYTASRETTTTTTATTSVTNESAVTSFYSYAYAKLTTILTVLQEKCSDKTIFSTETFSEESKLLSSSAFTLTLQTEDLQEIQETLSTVRRRQSGIFADTNIPIPGVEMKGLISGSEGLTGSSEALISTSSTQSLSSFSKNIYLLTERLFVSLVNSIQTKKSIACEYDAKLLQFYSEHSQFFASKLKEVLTLKNDSSQSVLKWIFPLVKRMTTYYYTASRETNDDDDSNDLRH</sequence>
<protein>
    <submittedName>
        <fullName evidence="2">Uncharacterized protein</fullName>
    </submittedName>
</protein>
<accession>A0A9P0CCH0</accession>
<feature type="signal peptide" evidence="1">
    <location>
        <begin position="1"/>
        <end position="22"/>
    </location>
</feature>
<name>A0A9P0CCH0_BEMTA</name>
<keyword evidence="1" id="KW-0732">Signal</keyword>
<keyword evidence="3" id="KW-1185">Reference proteome</keyword>
<evidence type="ECO:0000256" key="1">
    <source>
        <dbReference type="SAM" id="SignalP"/>
    </source>
</evidence>
<dbReference type="EMBL" id="OU963866">
    <property type="protein sequence ID" value="CAH0772276.1"/>
    <property type="molecule type" value="Genomic_DNA"/>
</dbReference>
<evidence type="ECO:0000313" key="3">
    <source>
        <dbReference type="Proteomes" id="UP001152759"/>
    </source>
</evidence>